<sequence>MQETAIHGPRSRTRGECLTPTWRPLSRLRAKPMEDECCACSVGPGLRTLQKRSSERERGTVAPGVPRQGNRVVESGVAKALGHTCPADRPPGERTLPE</sequence>
<proteinExistence type="predicted"/>
<dbReference type="EMBL" id="JANPWB010000015">
    <property type="protein sequence ID" value="KAJ1089574.1"/>
    <property type="molecule type" value="Genomic_DNA"/>
</dbReference>
<comment type="caution">
    <text evidence="1">The sequence shown here is derived from an EMBL/GenBank/DDBJ whole genome shotgun (WGS) entry which is preliminary data.</text>
</comment>
<name>A0AAV7LEY1_PLEWA</name>
<evidence type="ECO:0000313" key="2">
    <source>
        <dbReference type="Proteomes" id="UP001066276"/>
    </source>
</evidence>
<dbReference type="Proteomes" id="UP001066276">
    <property type="component" value="Chromosome 11"/>
</dbReference>
<evidence type="ECO:0000313" key="1">
    <source>
        <dbReference type="EMBL" id="KAJ1089574.1"/>
    </source>
</evidence>
<reference evidence="1" key="1">
    <citation type="journal article" date="2022" name="bioRxiv">
        <title>Sequencing and chromosome-scale assembly of the giantPleurodeles waltlgenome.</title>
        <authorList>
            <person name="Brown T."/>
            <person name="Elewa A."/>
            <person name="Iarovenko S."/>
            <person name="Subramanian E."/>
            <person name="Araus A.J."/>
            <person name="Petzold A."/>
            <person name="Susuki M."/>
            <person name="Suzuki K.-i.T."/>
            <person name="Hayashi T."/>
            <person name="Toyoda A."/>
            <person name="Oliveira C."/>
            <person name="Osipova E."/>
            <person name="Leigh N.D."/>
            <person name="Simon A."/>
            <person name="Yun M.H."/>
        </authorList>
    </citation>
    <scope>NUCLEOTIDE SEQUENCE</scope>
    <source>
        <strain evidence="1">20211129_DDA</strain>
        <tissue evidence="1">Liver</tissue>
    </source>
</reference>
<protein>
    <submittedName>
        <fullName evidence="1">Uncharacterized protein</fullName>
    </submittedName>
</protein>
<keyword evidence="2" id="KW-1185">Reference proteome</keyword>
<organism evidence="1 2">
    <name type="scientific">Pleurodeles waltl</name>
    <name type="common">Iberian ribbed newt</name>
    <dbReference type="NCBI Taxonomy" id="8319"/>
    <lineage>
        <taxon>Eukaryota</taxon>
        <taxon>Metazoa</taxon>
        <taxon>Chordata</taxon>
        <taxon>Craniata</taxon>
        <taxon>Vertebrata</taxon>
        <taxon>Euteleostomi</taxon>
        <taxon>Amphibia</taxon>
        <taxon>Batrachia</taxon>
        <taxon>Caudata</taxon>
        <taxon>Salamandroidea</taxon>
        <taxon>Salamandridae</taxon>
        <taxon>Pleurodelinae</taxon>
        <taxon>Pleurodeles</taxon>
    </lineage>
</organism>
<dbReference type="AlphaFoldDB" id="A0AAV7LEY1"/>
<accession>A0AAV7LEY1</accession>
<gene>
    <name evidence="1" type="ORF">NDU88_002725</name>
</gene>